<dbReference type="EMBL" id="JH001277">
    <property type="protein sequence ID" value="EGW08499.1"/>
    <property type="molecule type" value="Genomic_DNA"/>
</dbReference>
<reference evidence="2" key="1">
    <citation type="journal article" date="2011" name="Nat. Biotechnol.">
        <title>The genomic sequence of the Chinese hamster ovary (CHO)-K1 cell line.</title>
        <authorList>
            <person name="Xu X."/>
            <person name="Nagarajan H."/>
            <person name="Lewis N.E."/>
            <person name="Pan S."/>
            <person name="Cai Z."/>
            <person name="Liu X."/>
            <person name="Chen W."/>
            <person name="Xie M."/>
            <person name="Wang W."/>
            <person name="Hammond S."/>
            <person name="Andersen M.R."/>
            <person name="Neff N."/>
            <person name="Passarelli B."/>
            <person name="Koh W."/>
            <person name="Fan H.C."/>
            <person name="Wang J."/>
            <person name="Gui Y."/>
            <person name="Lee K.H."/>
            <person name="Betenbaugh M.J."/>
            <person name="Quake S.R."/>
            <person name="Famili I."/>
            <person name="Palsson B.O."/>
            <person name="Wang J."/>
        </authorList>
    </citation>
    <scope>NUCLEOTIDE SEQUENCE [LARGE SCALE GENOMIC DNA]</scope>
    <source>
        <strain evidence="2">CHO K1 cell line</strain>
    </source>
</reference>
<dbReference type="Proteomes" id="UP000001075">
    <property type="component" value="Unassembled WGS sequence"/>
</dbReference>
<gene>
    <name evidence="1" type="ORF">I79_018556</name>
</gene>
<proteinExistence type="predicted"/>
<evidence type="ECO:0000313" key="1">
    <source>
        <dbReference type="EMBL" id="EGW08499.1"/>
    </source>
</evidence>
<sequence length="77" mass="8453">MCLPLSQALSNAISFSYSVFSSVHSNLVLPDLNKNCSSSPEPFFHAETPPDHSGQIQSMMSMNFKTSYLAFLAHLSL</sequence>
<name>G3I515_CRIGR</name>
<protein>
    <submittedName>
        <fullName evidence="1">Uncharacterized protein</fullName>
    </submittedName>
</protein>
<organism evidence="1 2">
    <name type="scientific">Cricetulus griseus</name>
    <name type="common">Chinese hamster</name>
    <name type="synonym">Cricetulus barabensis griseus</name>
    <dbReference type="NCBI Taxonomy" id="10029"/>
    <lineage>
        <taxon>Eukaryota</taxon>
        <taxon>Metazoa</taxon>
        <taxon>Chordata</taxon>
        <taxon>Craniata</taxon>
        <taxon>Vertebrata</taxon>
        <taxon>Euteleostomi</taxon>
        <taxon>Mammalia</taxon>
        <taxon>Eutheria</taxon>
        <taxon>Euarchontoglires</taxon>
        <taxon>Glires</taxon>
        <taxon>Rodentia</taxon>
        <taxon>Myomorpha</taxon>
        <taxon>Muroidea</taxon>
        <taxon>Cricetidae</taxon>
        <taxon>Cricetinae</taxon>
        <taxon>Cricetulus</taxon>
    </lineage>
</organism>
<accession>G3I515</accession>
<evidence type="ECO:0000313" key="2">
    <source>
        <dbReference type="Proteomes" id="UP000001075"/>
    </source>
</evidence>
<dbReference type="InParanoid" id="G3I515"/>
<dbReference type="AlphaFoldDB" id="G3I515"/>